<feature type="coiled-coil region" evidence="1">
    <location>
        <begin position="193"/>
        <end position="220"/>
    </location>
</feature>
<feature type="chain" id="PRO_5043582881" description="Tetratricopeptide repeat protein" evidence="2">
    <location>
        <begin position="20"/>
        <end position="375"/>
    </location>
</feature>
<dbReference type="SUPFAM" id="SSF48452">
    <property type="entry name" value="TPR-like"/>
    <property type="match status" value="1"/>
</dbReference>
<dbReference type="EMBL" id="CP132942">
    <property type="protein sequence ID" value="XCB31098.1"/>
    <property type="molecule type" value="Genomic_DNA"/>
</dbReference>
<dbReference type="RefSeq" id="WP_353061940.1">
    <property type="nucleotide sequence ID" value="NZ_CP132942.1"/>
</dbReference>
<feature type="signal peptide" evidence="2">
    <location>
        <begin position="1"/>
        <end position="19"/>
    </location>
</feature>
<proteinExistence type="predicted"/>
<accession>A0AAU7ZJI3</accession>
<evidence type="ECO:0000256" key="1">
    <source>
        <dbReference type="SAM" id="Coils"/>
    </source>
</evidence>
<organism evidence="3">
    <name type="scientific">Tunturiibacter psychrotolerans</name>
    <dbReference type="NCBI Taxonomy" id="3069686"/>
    <lineage>
        <taxon>Bacteria</taxon>
        <taxon>Pseudomonadati</taxon>
        <taxon>Acidobacteriota</taxon>
        <taxon>Terriglobia</taxon>
        <taxon>Terriglobales</taxon>
        <taxon>Acidobacteriaceae</taxon>
        <taxon>Tunturiibacter</taxon>
    </lineage>
</organism>
<sequence length="375" mass="41064">MRLVSLLLASCLVSAHAQAQRELLGKLVKGDDQSRTPADNVAVSLDEDGSHDVTRDGGLFHLFLSDALKPGVEVTISATIPGFAIYEPPGGKLTVPMDLVHRKEIQLLPKGSLKFLSDVQVRAFVERTAKESSRATSLPNVKEPPDLSRYLKDWAVQYGFGVDQVKSEVNRWASEVESKKSDNYDLSLAAFAKKNFNEAHDKAMEAAADEENRLVSLQQQQQESIDLIIRDYLLAGDSAYSAQDFSKSSTAYGKALAHTSQVQNGIEWAGIQIRLGNAEAALVSRSEGVAISQHEESARKAYQAALTVYTREQVPEDWAATQNNFGLALFNLAERSEGGLRPPDTCAKRSTLTAMHYRFIPASTYLKIGPGPRQA</sequence>
<protein>
    <recommendedName>
        <fullName evidence="4">Tetratricopeptide repeat protein</fullName>
    </recommendedName>
</protein>
<reference evidence="3" key="2">
    <citation type="journal article" date="2024" name="Environ. Microbiol.">
        <title>Genome analysis and description of Tunturibacter gen. nov. expands the diversity of Terriglobia in tundra soils.</title>
        <authorList>
            <person name="Messyasz A."/>
            <person name="Mannisto M.K."/>
            <person name="Kerkhof L.J."/>
            <person name="Haggblom M.M."/>
        </authorList>
    </citation>
    <scope>NUCLEOTIDE SEQUENCE</scope>
    <source>
        <strain evidence="3">X5P6</strain>
    </source>
</reference>
<evidence type="ECO:0008006" key="4">
    <source>
        <dbReference type="Google" id="ProtNLM"/>
    </source>
</evidence>
<evidence type="ECO:0000256" key="2">
    <source>
        <dbReference type="SAM" id="SignalP"/>
    </source>
</evidence>
<dbReference type="InterPro" id="IPR011990">
    <property type="entry name" value="TPR-like_helical_dom_sf"/>
</dbReference>
<keyword evidence="1" id="KW-0175">Coiled coil</keyword>
<reference evidence="3" key="1">
    <citation type="submission" date="2023-08" db="EMBL/GenBank/DDBJ databases">
        <authorList>
            <person name="Messyasz A."/>
            <person name="Mannisto M.K."/>
            <person name="Kerkhof L.J."/>
            <person name="Haggblom M."/>
        </authorList>
    </citation>
    <scope>NUCLEOTIDE SEQUENCE</scope>
    <source>
        <strain evidence="3">X5P6</strain>
    </source>
</reference>
<name>A0AAU7ZJI3_9BACT</name>
<evidence type="ECO:0000313" key="3">
    <source>
        <dbReference type="EMBL" id="XCB31098.1"/>
    </source>
</evidence>
<dbReference type="AlphaFoldDB" id="A0AAU7ZJI3"/>
<keyword evidence="2" id="KW-0732">Signal</keyword>
<gene>
    <name evidence="3" type="ORF">RBB77_11550</name>
</gene>
<dbReference type="KEGG" id="tpsc:RBB77_11550"/>